<dbReference type="InterPro" id="IPR003583">
    <property type="entry name" value="Hlx-hairpin-Hlx_DNA-bd_motif"/>
</dbReference>
<dbReference type="RefSeq" id="WP_106350029.1">
    <property type="nucleotide sequence ID" value="NZ_PVUE01000015.1"/>
</dbReference>
<dbReference type="AlphaFoldDB" id="A0A2T0ZWH8"/>
<dbReference type="GO" id="GO:0006281">
    <property type="term" value="P:DNA repair"/>
    <property type="evidence" value="ECO:0007669"/>
    <property type="project" value="UniProtKB-UniRule"/>
</dbReference>
<dbReference type="NCBIfam" id="TIGR00084">
    <property type="entry name" value="ruvA"/>
    <property type="match status" value="1"/>
</dbReference>
<dbReference type="Pfam" id="PF14520">
    <property type="entry name" value="HHH_5"/>
    <property type="match status" value="1"/>
</dbReference>
<keyword evidence="4 6" id="KW-0233">DNA recombination</keyword>
<dbReference type="GO" id="GO:0009378">
    <property type="term" value="F:four-way junction helicase activity"/>
    <property type="evidence" value="ECO:0007669"/>
    <property type="project" value="InterPro"/>
</dbReference>
<accession>A0A2T0ZWH8</accession>
<name>A0A2T0ZWH8_9ACTN</name>
<evidence type="ECO:0000256" key="5">
    <source>
        <dbReference type="ARBA" id="ARBA00023204"/>
    </source>
</evidence>
<dbReference type="Gene3D" id="1.10.8.10">
    <property type="entry name" value="DNA helicase RuvA subunit, C-terminal domain"/>
    <property type="match status" value="1"/>
</dbReference>
<evidence type="ECO:0000313" key="8">
    <source>
        <dbReference type="EMBL" id="PRZ40607.1"/>
    </source>
</evidence>
<dbReference type="GO" id="GO:0048476">
    <property type="term" value="C:Holliday junction resolvase complex"/>
    <property type="evidence" value="ECO:0007669"/>
    <property type="project" value="UniProtKB-UniRule"/>
</dbReference>
<keyword evidence="9" id="KW-1185">Reference proteome</keyword>
<keyword evidence="1 6" id="KW-0963">Cytoplasm</keyword>
<dbReference type="OrthoDB" id="5293449at2"/>
<dbReference type="InterPro" id="IPR011114">
    <property type="entry name" value="RuvA_C"/>
</dbReference>
<evidence type="ECO:0000313" key="9">
    <source>
        <dbReference type="Proteomes" id="UP000237752"/>
    </source>
</evidence>
<dbReference type="Proteomes" id="UP000237752">
    <property type="component" value="Unassembled WGS sequence"/>
</dbReference>
<protein>
    <recommendedName>
        <fullName evidence="6">Holliday junction branch migration complex subunit RuvA</fullName>
    </recommendedName>
</protein>
<comment type="subunit">
    <text evidence="6">Homotetramer. Forms an RuvA(8)-RuvB(12)-Holliday junction (HJ) complex. HJ DNA is sandwiched between 2 RuvA tetramers; dsDNA enters through RuvA and exits via RuvB. An RuvB hexamer assembles on each DNA strand where it exits the tetramer. Each RuvB hexamer is contacted by two RuvA subunits (via domain III) on 2 adjacent RuvB subunits; this complex drives branch migration. In the full resolvosome a probable DNA-RuvA(4)-RuvB(12)-RuvC(2) complex forms which resolves the HJ.</text>
</comment>
<keyword evidence="8" id="KW-0347">Helicase</keyword>
<reference evidence="8 9" key="1">
    <citation type="submission" date="2018-03" db="EMBL/GenBank/DDBJ databases">
        <title>Genomic Encyclopedia of Archaeal and Bacterial Type Strains, Phase II (KMG-II): from individual species to whole genera.</title>
        <authorList>
            <person name="Goeker M."/>
        </authorList>
    </citation>
    <scope>NUCLEOTIDE SEQUENCE [LARGE SCALE GENOMIC DNA]</scope>
    <source>
        <strain evidence="8 9">DSM 100065</strain>
    </source>
</reference>
<comment type="caution">
    <text evidence="8">The sequence shown here is derived from an EMBL/GenBank/DDBJ whole genome shotgun (WGS) entry which is preliminary data.</text>
</comment>
<keyword evidence="3 6" id="KW-0238">DNA-binding</keyword>
<dbReference type="Pfam" id="PF07499">
    <property type="entry name" value="RuvA_C"/>
    <property type="match status" value="1"/>
</dbReference>
<evidence type="ECO:0000259" key="7">
    <source>
        <dbReference type="SMART" id="SM00278"/>
    </source>
</evidence>
<proteinExistence type="inferred from homology"/>
<dbReference type="InterPro" id="IPR012340">
    <property type="entry name" value="NA-bd_OB-fold"/>
</dbReference>
<dbReference type="SUPFAM" id="SSF46929">
    <property type="entry name" value="DNA helicase RuvA subunit, C-terminal domain"/>
    <property type="match status" value="1"/>
</dbReference>
<dbReference type="Gene3D" id="1.10.150.20">
    <property type="entry name" value="5' to 3' exonuclease, C-terminal subdomain"/>
    <property type="match status" value="1"/>
</dbReference>
<comment type="similarity">
    <text evidence="6">Belongs to the RuvA family.</text>
</comment>
<dbReference type="GO" id="GO:0006310">
    <property type="term" value="P:DNA recombination"/>
    <property type="evidence" value="ECO:0007669"/>
    <property type="project" value="UniProtKB-UniRule"/>
</dbReference>
<dbReference type="InterPro" id="IPR000085">
    <property type="entry name" value="RuvA"/>
</dbReference>
<dbReference type="Pfam" id="PF01330">
    <property type="entry name" value="RuvA_N"/>
    <property type="match status" value="1"/>
</dbReference>
<dbReference type="CDD" id="cd14332">
    <property type="entry name" value="UBA_RuvA_C"/>
    <property type="match status" value="1"/>
</dbReference>
<dbReference type="InterPro" id="IPR013849">
    <property type="entry name" value="DNA_helicase_Holl-junc_RuvA_I"/>
</dbReference>
<dbReference type="HAMAP" id="MF_00031">
    <property type="entry name" value="DNA_HJ_migration_RuvA"/>
    <property type="match status" value="1"/>
</dbReference>
<keyword evidence="8" id="KW-0067">ATP-binding</keyword>
<feature type="domain" description="Helix-hairpin-helix DNA-binding motif class 1" evidence="7">
    <location>
        <begin position="72"/>
        <end position="91"/>
    </location>
</feature>
<dbReference type="InterPro" id="IPR010994">
    <property type="entry name" value="RuvA_2-like"/>
</dbReference>
<dbReference type="GO" id="GO:0000400">
    <property type="term" value="F:four-way junction DNA binding"/>
    <property type="evidence" value="ECO:0007669"/>
    <property type="project" value="UniProtKB-UniRule"/>
</dbReference>
<keyword evidence="8" id="KW-0378">Hydrolase</keyword>
<comment type="domain">
    <text evidence="6">Has three domains with a flexible linker between the domains II and III and assumes an 'L' shape. Domain III is highly mobile and contacts RuvB.</text>
</comment>
<evidence type="ECO:0000256" key="2">
    <source>
        <dbReference type="ARBA" id="ARBA00022763"/>
    </source>
</evidence>
<dbReference type="SMART" id="SM00278">
    <property type="entry name" value="HhH1"/>
    <property type="match status" value="2"/>
</dbReference>
<dbReference type="SUPFAM" id="SSF50249">
    <property type="entry name" value="Nucleic acid-binding proteins"/>
    <property type="match status" value="1"/>
</dbReference>
<feature type="domain" description="Helix-hairpin-helix DNA-binding motif class 1" evidence="7">
    <location>
        <begin position="107"/>
        <end position="126"/>
    </location>
</feature>
<evidence type="ECO:0000256" key="3">
    <source>
        <dbReference type="ARBA" id="ARBA00023125"/>
    </source>
</evidence>
<comment type="function">
    <text evidence="6">The RuvA-RuvB-RuvC complex processes Holliday junction (HJ) DNA during genetic recombination and DNA repair, while the RuvA-RuvB complex plays an important role in the rescue of blocked DNA replication forks via replication fork reversal (RFR). RuvA specifically binds to HJ cruciform DNA, conferring on it an open structure. The RuvB hexamer acts as an ATP-dependent pump, pulling dsDNA into and through the RuvAB complex. HJ branch migration allows RuvC to scan DNA until it finds its consensus sequence, where it cleaves and resolves the cruciform DNA.</text>
</comment>
<keyword evidence="5 6" id="KW-0234">DNA repair</keyword>
<keyword evidence="8" id="KW-0547">Nucleotide-binding</keyword>
<dbReference type="EMBL" id="PVUE01000015">
    <property type="protein sequence ID" value="PRZ40607.1"/>
    <property type="molecule type" value="Genomic_DNA"/>
</dbReference>
<dbReference type="GO" id="GO:0005737">
    <property type="term" value="C:cytoplasm"/>
    <property type="evidence" value="ECO:0007669"/>
    <property type="project" value="UniProtKB-SubCell"/>
</dbReference>
<dbReference type="SUPFAM" id="SSF47781">
    <property type="entry name" value="RuvA domain 2-like"/>
    <property type="match status" value="1"/>
</dbReference>
<keyword evidence="2 6" id="KW-0227">DNA damage</keyword>
<dbReference type="GO" id="GO:0009379">
    <property type="term" value="C:Holliday junction helicase complex"/>
    <property type="evidence" value="ECO:0007669"/>
    <property type="project" value="InterPro"/>
</dbReference>
<comment type="subcellular location">
    <subcellularLocation>
        <location evidence="6">Cytoplasm</location>
    </subcellularLocation>
</comment>
<comment type="caution">
    <text evidence="6">Lacks conserved residue(s) required for the propagation of feature annotation.</text>
</comment>
<evidence type="ECO:0000256" key="4">
    <source>
        <dbReference type="ARBA" id="ARBA00023172"/>
    </source>
</evidence>
<gene>
    <name evidence="6" type="primary">ruvA</name>
    <name evidence="8" type="ORF">CLV47_11534</name>
</gene>
<evidence type="ECO:0000256" key="1">
    <source>
        <dbReference type="ARBA" id="ARBA00022490"/>
    </source>
</evidence>
<dbReference type="Gene3D" id="2.40.50.140">
    <property type="entry name" value="Nucleic acid-binding proteins"/>
    <property type="match status" value="1"/>
</dbReference>
<dbReference type="GO" id="GO:0005524">
    <property type="term" value="F:ATP binding"/>
    <property type="evidence" value="ECO:0007669"/>
    <property type="project" value="InterPro"/>
</dbReference>
<dbReference type="InterPro" id="IPR036267">
    <property type="entry name" value="RuvA_C_sf"/>
</dbReference>
<organism evidence="8 9">
    <name type="scientific">Antricoccus suffuscus</name>
    <dbReference type="NCBI Taxonomy" id="1629062"/>
    <lineage>
        <taxon>Bacteria</taxon>
        <taxon>Bacillati</taxon>
        <taxon>Actinomycetota</taxon>
        <taxon>Actinomycetes</taxon>
        <taxon>Geodermatophilales</taxon>
        <taxon>Antricoccaceae</taxon>
        <taxon>Antricoccus</taxon>
    </lineage>
</organism>
<evidence type="ECO:0000256" key="6">
    <source>
        <dbReference type="HAMAP-Rule" id="MF_00031"/>
    </source>
</evidence>
<sequence>MIASLTGKVRSLGPQSVVLEVGGVGMLVQCAPGTLARLRIGETGALATSLVVREDSLTLYGFGDDDERVLFELLLSANGVGPKVAQAILATHPAREVRRAIATADHAVLTQVPGIGKKGAERIVIELRDKVGSLADDGSPQLQIAPAAPWRDQLHSALVGLGWSGKEADEALLLVEPEAAVAIETDGRVEVAVLLRSALRMLGRP</sequence>
<feature type="region of interest" description="Domain III" evidence="6">
    <location>
        <begin position="149"/>
        <end position="205"/>
    </location>
</feature>